<comment type="similarity">
    <text evidence="2">Belongs to the G-protein coupled receptor 1 family.</text>
</comment>
<reference evidence="11" key="1">
    <citation type="submission" date="2021-06" db="EMBL/GenBank/DDBJ databases">
        <authorList>
            <person name="Hodson N. C."/>
            <person name="Mongue J. A."/>
            <person name="Jaron S. K."/>
        </authorList>
    </citation>
    <scope>NUCLEOTIDE SEQUENCE</scope>
</reference>
<dbReference type="EMBL" id="CAJVCH010050830">
    <property type="protein sequence ID" value="CAG7718096.1"/>
    <property type="molecule type" value="Genomic_DNA"/>
</dbReference>
<dbReference type="GO" id="GO:0008528">
    <property type="term" value="F:G protein-coupled peptide receptor activity"/>
    <property type="evidence" value="ECO:0007669"/>
    <property type="project" value="TreeGrafter"/>
</dbReference>
<dbReference type="InterPro" id="IPR017452">
    <property type="entry name" value="GPCR_Rhodpsn_7TM"/>
</dbReference>
<proteinExistence type="inferred from homology"/>
<dbReference type="SUPFAM" id="SSF81321">
    <property type="entry name" value="Family A G protein-coupled receptor-like"/>
    <property type="match status" value="1"/>
</dbReference>
<evidence type="ECO:0000256" key="1">
    <source>
        <dbReference type="ARBA" id="ARBA00004370"/>
    </source>
</evidence>
<name>A0A8J2NM31_9HEXA</name>
<evidence type="ECO:0000313" key="11">
    <source>
        <dbReference type="EMBL" id="CAG7718096.1"/>
    </source>
</evidence>
<feature type="transmembrane region" description="Helical" evidence="9">
    <location>
        <begin position="286"/>
        <end position="308"/>
    </location>
</feature>
<evidence type="ECO:0000256" key="2">
    <source>
        <dbReference type="ARBA" id="ARBA00010663"/>
    </source>
</evidence>
<comment type="caution">
    <text evidence="11">The sequence shown here is derived from an EMBL/GenBank/DDBJ whole genome shotgun (WGS) entry which is preliminary data.</text>
</comment>
<sequence length="455" mass="50534">MCWWAPHVRSCDPKGDGISSVDNLLDNIILRSCVWLMGLIGVAGNLFVIVSRMVLREPNRVHSFYIKNLALADLLMGVFLLSIAVHDVRFRGEFLARQHSWRHSLTCQLSGMLSTVSSEASVLILTIITLDRYLSIVRPFAAERSRASISPALAIISFLWIVSFSLSYLPLSGYFFQFFGPDFYSTNGLCLPLHIHNPFDPAWEYSFFLFVILNSTAFSFICFAYWRMLRIIQSSSLTIRSTQQKQDTLLAKRFGLVVLTDFLCWAPVIIAKTLAMSGVAIPSTMYAWLAVFVLPVNSALNPIIYTMTTKLFKQQMSKLTVGFRKKLRRPGQLDDSTASMSFFYRNRTTRRTFTTSFGSSLRRSSVKQSGRRTIVRSPGQSQKSLPGQSPVCGNGNGNGSTGGSGQIHPISTNVNSNNSPVAMTVVATTVSDLFKSNSSPVRTITTIVPMCGTDT</sequence>
<dbReference type="GO" id="GO:0009755">
    <property type="term" value="P:hormone-mediated signaling pathway"/>
    <property type="evidence" value="ECO:0007669"/>
    <property type="project" value="TreeGrafter"/>
</dbReference>
<feature type="region of interest" description="Disordered" evidence="8">
    <location>
        <begin position="367"/>
        <end position="417"/>
    </location>
</feature>
<keyword evidence="3" id="KW-0433">Leucine-rich repeat</keyword>
<feature type="transmembrane region" description="Helical" evidence="9">
    <location>
        <begin position="69"/>
        <end position="89"/>
    </location>
</feature>
<dbReference type="GO" id="GO:0005886">
    <property type="term" value="C:plasma membrane"/>
    <property type="evidence" value="ECO:0007669"/>
    <property type="project" value="TreeGrafter"/>
</dbReference>
<evidence type="ECO:0000256" key="6">
    <source>
        <dbReference type="ARBA" id="ARBA00022989"/>
    </source>
</evidence>
<feature type="transmembrane region" description="Helical" evidence="9">
    <location>
        <begin position="205"/>
        <end position="226"/>
    </location>
</feature>
<evidence type="ECO:0000256" key="4">
    <source>
        <dbReference type="ARBA" id="ARBA00022692"/>
    </source>
</evidence>
<dbReference type="Pfam" id="PF00001">
    <property type="entry name" value="7tm_1"/>
    <property type="match status" value="1"/>
</dbReference>
<protein>
    <recommendedName>
        <fullName evidence="10">G-protein coupled receptors family 1 profile domain-containing protein</fullName>
    </recommendedName>
</protein>
<evidence type="ECO:0000256" key="9">
    <source>
        <dbReference type="SAM" id="Phobius"/>
    </source>
</evidence>
<keyword evidence="5" id="KW-0677">Repeat</keyword>
<dbReference type="PANTHER" id="PTHR24372:SF80">
    <property type="entry name" value="FI21465P1-RELATED"/>
    <property type="match status" value="1"/>
</dbReference>
<feature type="transmembrane region" description="Helical" evidence="9">
    <location>
        <begin position="28"/>
        <end position="48"/>
    </location>
</feature>
<feature type="compositionally biased region" description="Gly residues" evidence="8">
    <location>
        <begin position="394"/>
        <end position="405"/>
    </location>
</feature>
<evidence type="ECO:0000256" key="7">
    <source>
        <dbReference type="ARBA" id="ARBA00023136"/>
    </source>
</evidence>
<dbReference type="AlphaFoldDB" id="A0A8J2NM31"/>
<feature type="transmembrane region" description="Helical" evidence="9">
    <location>
        <begin position="151"/>
        <end position="171"/>
    </location>
</feature>
<keyword evidence="6 9" id="KW-1133">Transmembrane helix</keyword>
<feature type="transmembrane region" description="Helical" evidence="9">
    <location>
        <begin position="254"/>
        <end position="274"/>
    </location>
</feature>
<evidence type="ECO:0000313" key="12">
    <source>
        <dbReference type="Proteomes" id="UP000708208"/>
    </source>
</evidence>
<feature type="domain" description="G-protein coupled receptors family 1 profile" evidence="10">
    <location>
        <begin position="44"/>
        <end position="305"/>
    </location>
</feature>
<accession>A0A8J2NM31</accession>
<dbReference type="PROSITE" id="PS50262">
    <property type="entry name" value="G_PROTEIN_RECEP_F1_2"/>
    <property type="match status" value="1"/>
</dbReference>
<evidence type="ECO:0000256" key="8">
    <source>
        <dbReference type="SAM" id="MobiDB-lite"/>
    </source>
</evidence>
<organism evidence="11 12">
    <name type="scientific">Allacma fusca</name>
    <dbReference type="NCBI Taxonomy" id="39272"/>
    <lineage>
        <taxon>Eukaryota</taxon>
        <taxon>Metazoa</taxon>
        <taxon>Ecdysozoa</taxon>
        <taxon>Arthropoda</taxon>
        <taxon>Hexapoda</taxon>
        <taxon>Collembola</taxon>
        <taxon>Symphypleona</taxon>
        <taxon>Sminthuridae</taxon>
        <taxon>Allacma</taxon>
    </lineage>
</organism>
<gene>
    <name evidence="11" type="ORF">AFUS01_LOCUS7517</name>
</gene>
<dbReference type="Proteomes" id="UP000708208">
    <property type="component" value="Unassembled WGS sequence"/>
</dbReference>
<dbReference type="OrthoDB" id="2101615at2759"/>
<keyword evidence="12" id="KW-1185">Reference proteome</keyword>
<feature type="compositionally biased region" description="Polar residues" evidence="8">
    <location>
        <begin position="378"/>
        <end position="387"/>
    </location>
</feature>
<dbReference type="PANTHER" id="PTHR24372">
    <property type="entry name" value="GLYCOPROTEIN HORMONE RECEPTOR"/>
    <property type="match status" value="1"/>
</dbReference>
<evidence type="ECO:0000256" key="3">
    <source>
        <dbReference type="ARBA" id="ARBA00022614"/>
    </source>
</evidence>
<evidence type="ECO:0000256" key="5">
    <source>
        <dbReference type="ARBA" id="ARBA00022737"/>
    </source>
</evidence>
<comment type="subcellular location">
    <subcellularLocation>
        <location evidence="1">Membrane</location>
    </subcellularLocation>
</comment>
<dbReference type="PROSITE" id="PS00237">
    <property type="entry name" value="G_PROTEIN_RECEP_F1_1"/>
    <property type="match status" value="1"/>
</dbReference>
<evidence type="ECO:0000259" key="10">
    <source>
        <dbReference type="PROSITE" id="PS50262"/>
    </source>
</evidence>
<keyword evidence="4 9" id="KW-0812">Transmembrane</keyword>
<keyword evidence="7 9" id="KW-0472">Membrane</keyword>
<dbReference type="GO" id="GO:0007189">
    <property type="term" value="P:adenylate cyclase-activating G protein-coupled receptor signaling pathway"/>
    <property type="evidence" value="ECO:0007669"/>
    <property type="project" value="TreeGrafter"/>
</dbReference>
<dbReference type="InterPro" id="IPR000276">
    <property type="entry name" value="GPCR_Rhodpsn"/>
</dbReference>